<evidence type="ECO:0000256" key="1">
    <source>
        <dbReference type="ARBA" id="ARBA00022441"/>
    </source>
</evidence>
<dbReference type="EMBL" id="SMMG02000009">
    <property type="protein sequence ID" value="KAA3460614.1"/>
    <property type="molecule type" value="Genomic_DNA"/>
</dbReference>
<accession>A0A5B6UVW2</accession>
<dbReference type="Proteomes" id="UP000325315">
    <property type="component" value="Unassembled WGS sequence"/>
</dbReference>
<feature type="region of interest" description="Disordered" evidence="3">
    <location>
        <begin position="505"/>
        <end position="545"/>
    </location>
</feature>
<gene>
    <name evidence="4" type="ORF">EPI10_027264</name>
</gene>
<dbReference type="PANTHER" id="PTHR46093:SF9">
    <property type="entry name" value="DCD DOMAIN-CONTAINING PROTEIN"/>
    <property type="match status" value="1"/>
</dbReference>
<comment type="caution">
    <text evidence="4">The sequence shown here is derived from an EMBL/GenBank/DDBJ whole genome shotgun (WGS) entry which is preliminary data.</text>
</comment>
<dbReference type="InterPro" id="IPR011043">
    <property type="entry name" value="Gal_Oxase/kelch_b-propeller"/>
</dbReference>
<protein>
    <submittedName>
        <fullName evidence="4">Kelch domain-containing protein 3-like isoform X2</fullName>
    </submittedName>
</protein>
<feature type="region of interest" description="Disordered" evidence="3">
    <location>
        <begin position="597"/>
        <end position="622"/>
    </location>
</feature>
<sequence>MDPPNTGTRVRNLYFENFIICLHELLQILSRVSKSPNPTFLSLQRLQLSFTFPLKIFIFPSKIIEEIKMRWEKVPLYQQEVGGIGEACSGPGKRWGHTCNSIKGGRFLYVFGGYGKDNCQTNQVHVFDNAKQTWSQPVMKGKPPSARDSHSCTTIGDNLFVFGGTDGTNTWICPSVRGEGPEEREGHGAAVVGKRLFIFGGCGKSSDNNDEVYYNNLYILNTETFVWKLAAISGNPPSARDSHTCSSWKNKIIVIGGEDAHDYYLSDVHIFDADTLAWKELNTLGQILPPRAGHSTFAFGKNLFVFGGFSDAQNLYDDLYMLDVETGLWTKVITTGDGPSARFSVSGDCLDPLKSGVLIFIGGCNKTLEALDDMYYLYTGLVKDERKLEKLSLRKQLKLKCQQENLSNLVRDKAFVSIEADNDVHHQPISLFSCGQARRDSFPSNEVLLQGKKIFHANVTESFPHGYTIETIIDGTHLRGILFSNKPNSIGVANYNLCRKRTSMESGDSVFGDCNSNSKSKSSRSMMQDYGDCKQGGSSCSDSRNPASYDLSIRKDLAKQESSVAHLNLTDDKANDAPNSGSEVLKGVGSVRTDFSVALSPRKMSKEQTPWSATNPKYHYKQ</sequence>
<feature type="compositionally biased region" description="Low complexity" evidence="3">
    <location>
        <begin position="515"/>
        <end position="525"/>
    </location>
</feature>
<dbReference type="SUPFAM" id="SSF50965">
    <property type="entry name" value="Galactose oxidase, central domain"/>
    <property type="match status" value="1"/>
</dbReference>
<organism evidence="4 5">
    <name type="scientific">Gossypium australe</name>
    <dbReference type="NCBI Taxonomy" id="47621"/>
    <lineage>
        <taxon>Eukaryota</taxon>
        <taxon>Viridiplantae</taxon>
        <taxon>Streptophyta</taxon>
        <taxon>Embryophyta</taxon>
        <taxon>Tracheophyta</taxon>
        <taxon>Spermatophyta</taxon>
        <taxon>Magnoliopsida</taxon>
        <taxon>eudicotyledons</taxon>
        <taxon>Gunneridae</taxon>
        <taxon>Pentapetalae</taxon>
        <taxon>rosids</taxon>
        <taxon>malvids</taxon>
        <taxon>Malvales</taxon>
        <taxon>Malvaceae</taxon>
        <taxon>Malvoideae</taxon>
        <taxon>Gossypium</taxon>
    </lineage>
</organism>
<evidence type="ECO:0000256" key="3">
    <source>
        <dbReference type="SAM" id="MobiDB-lite"/>
    </source>
</evidence>
<dbReference type="Pfam" id="PF24681">
    <property type="entry name" value="Kelch_KLHDC2_KLHL20_DRC7"/>
    <property type="match status" value="1"/>
</dbReference>
<dbReference type="AlphaFoldDB" id="A0A5B6UVW2"/>
<feature type="region of interest" description="Disordered" evidence="3">
    <location>
        <begin position="568"/>
        <end position="587"/>
    </location>
</feature>
<evidence type="ECO:0000313" key="4">
    <source>
        <dbReference type="EMBL" id="KAA3460614.1"/>
    </source>
</evidence>
<dbReference type="InterPro" id="IPR015915">
    <property type="entry name" value="Kelch-typ_b-propeller"/>
</dbReference>
<dbReference type="Gene3D" id="2.120.10.80">
    <property type="entry name" value="Kelch-type beta propeller"/>
    <property type="match status" value="2"/>
</dbReference>
<name>A0A5B6UVW2_9ROSI</name>
<dbReference type="OrthoDB" id="10251809at2759"/>
<dbReference type="PANTHER" id="PTHR46093">
    <property type="entry name" value="ACYL-COA-BINDING DOMAIN-CONTAINING PROTEIN 5"/>
    <property type="match status" value="1"/>
</dbReference>
<evidence type="ECO:0000313" key="5">
    <source>
        <dbReference type="Proteomes" id="UP000325315"/>
    </source>
</evidence>
<keyword evidence="2" id="KW-0677">Repeat</keyword>
<proteinExistence type="predicted"/>
<reference evidence="5" key="1">
    <citation type="journal article" date="2019" name="Plant Biotechnol. J.">
        <title>Genome sequencing of the Australian wild diploid species Gossypium australe highlights disease resistance and delayed gland morphogenesis.</title>
        <authorList>
            <person name="Cai Y."/>
            <person name="Cai X."/>
            <person name="Wang Q."/>
            <person name="Wang P."/>
            <person name="Zhang Y."/>
            <person name="Cai C."/>
            <person name="Xu Y."/>
            <person name="Wang K."/>
            <person name="Zhou Z."/>
            <person name="Wang C."/>
            <person name="Geng S."/>
            <person name="Li B."/>
            <person name="Dong Q."/>
            <person name="Hou Y."/>
            <person name="Wang H."/>
            <person name="Ai P."/>
            <person name="Liu Z."/>
            <person name="Yi F."/>
            <person name="Sun M."/>
            <person name="An G."/>
            <person name="Cheng J."/>
            <person name="Zhang Y."/>
            <person name="Shi Q."/>
            <person name="Xie Y."/>
            <person name="Shi X."/>
            <person name="Chang Y."/>
            <person name="Huang F."/>
            <person name="Chen Y."/>
            <person name="Hong S."/>
            <person name="Mi L."/>
            <person name="Sun Q."/>
            <person name="Zhang L."/>
            <person name="Zhou B."/>
            <person name="Peng R."/>
            <person name="Zhang X."/>
            <person name="Liu F."/>
        </authorList>
    </citation>
    <scope>NUCLEOTIDE SEQUENCE [LARGE SCALE GENOMIC DNA]</scope>
    <source>
        <strain evidence="5">cv. PA1801</strain>
    </source>
</reference>
<keyword evidence="5" id="KW-1185">Reference proteome</keyword>
<evidence type="ECO:0000256" key="2">
    <source>
        <dbReference type="ARBA" id="ARBA00022737"/>
    </source>
</evidence>
<keyword evidence="1" id="KW-0880">Kelch repeat</keyword>
<feature type="compositionally biased region" description="Polar residues" evidence="3">
    <location>
        <begin position="536"/>
        <end position="545"/>
    </location>
</feature>